<feature type="transmembrane region" description="Helical" evidence="2">
    <location>
        <begin position="131"/>
        <end position="153"/>
    </location>
</feature>
<feature type="transmembrane region" description="Helical" evidence="2">
    <location>
        <begin position="20"/>
        <end position="45"/>
    </location>
</feature>
<keyword evidence="2" id="KW-1133">Transmembrane helix</keyword>
<dbReference type="Pfam" id="PF20152">
    <property type="entry name" value="DUF6534"/>
    <property type="match status" value="1"/>
</dbReference>
<feature type="region of interest" description="Disordered" evidence="1">
    <location>
        <begin position="354"/>
        <end position="377"/>
    </location>
</feature>
<keyword evidence="5" id="KW-1185">Reference proteome</keyword>
<evidence type="ECO:0000313" key="4">
    <source>
        <dbReference type="EMBL" id="GAT49106.1"/>
    </source>
</evidence>
<name>A0ABQ0LGW4_MYCCL</name>
<evidence type="ECO:0000313" key="5">
    <source>
        <dbReference type="Proteomes" id="UP000815677"/>
    </source>
</evidence>
<feature type="transmembrane region" description="Helical" evidence="2">
    <location>
        <begin position="173"/>
        <end position="194"/>
    </location>
</feature>
<evidence type="ECO:0000259" key="3">
    <source>
        <dbReference type="Pfam" id="PF20152"/>
    </source>
</evidence>
<dbReference type="PANTHER" id="PTHR40465:SF1">
    <property type="entry name" value="DUF6534 DOMAIN-CONTAINING PROTEIN"/>
    <property type="match status" value="1"/>
</dbReference>
<feature type="domain" description="DUF6534" evidence="3">
    <location>
        <begin position="178"/>
        <end position="281"/>
    </location>
</feature>
<feature type="transmembrane region" description="Helical" evidence="2">
    <location>
        <begin position="102"/>
        <end position="124"/>
    </location>
</feature>
<feature type="transmembrane region" description="Helical" evidence="2">
    <location>
        <begin position="255"/>
        <end position="277"/>
    </location>
</feature>
<organism evidence="4 5">
    <name type="scientific">Mycena chlorophos</name>
    <name type="common">Agaric fungus</name>
    <name type="synonym">Agaricus chlorophos</name>
    <dbReference type="NCBI Taxonomy" id="658473"/>
    <lineage>
        <taxon>Eukaryota</taxon>
        <taxon>Fungi</taxon>
        <taxon>Dikarya</taxon>
        <taxon>Basidiomycota</taxon>
        <taxon>Agaricomycotina</taxon>
        <taxon>Agaricomycetes</taxon>
        <taxon>Agaricomycetidae</taxon>
        <taxon>Agaricales</taxon>
        <taxon>Marasmiineae</taxon>
        <taxon>Mycenaceae</taxon>
        <taxon>Mycena</taxon>
    </lineage>
</organism>
<protein>
    <recommendedName>
        <fullName evidence="3">DUF6534 domain-containing protein</fullName>
    </recommendedName>
</protein>
<proteinExistence type="predicted"/>
<dbReference type="Proteomes" id="UP000815677">
    <property type="component" value="Unassembled WGS sequence"/>
</dbReference>
<evidence type="ECO:0000256" key="2">
    <source>
        <dbReference type="SAM" id="Phobius"/>
    </source>
</evidence>
<keyword evidence="2" id="KW-0812">Transmembrane</keyword>
<accession>A0ABQ0LGW4</accession>
<dbReference type="InterPro" id="IPR045339">
    <property type="entry name" value="DUF6534"/>
</dbReference>
<gene>
    <name evidence="4" type="ORF">MCHLO_06460</name>
</gene>
<dbReference type="EMBL" id="DF845271">
    <property type="protein sequence ID" value="GAT49106.1"/>
    <property type="molecule type" value="Genomic_DNA"/>
</dbReference>
<reference evidence="4" key="1">
    <citation type="submission" date="2014-09" db="EMBL/GenBank/DDBJ databases">
        <title>Genome sequence of the luminous mushroom Mycena chlorophos for searching fungal bioluminescence genes.</title>
        <authorList>
            <person name="Tanaka Y."/>
            <person name="Kasuga D."/>
            <person name="Oba Y."/>
            <person name="Hase S."/>
            <person name="Sato K."/>
            <person name="Oba Y."/>
            <person name="Sakakibara Y."/>
        </authorList>
    </citation>
    <scope>NUCLEOTIDE SEQUENCE</scope>
</reference>
<keyword evidence="2" id="KW-0472">Membrane</keyword>
<dbReference type="PANTHER" id="PTHR40465">
    <property type="entry name" value="CHROMOSOME 1, WHOLE GENOME SHOTGUN SEQUENCE"/>
    <property type="match status" value="1"/>
</dbReference>
<evidence type="ECO:0000256" key="1">
    <source>
        <dbReference type="SAM" id="MobiDB-lite"/>
    </source>
</evidence>
<sequence length="377" mass="41633">MATSSAPDPLDSVQFLNDTIGALEIGVLFSYLLLGITTAQVYIYYTHLPSREDPPWLRMMVAGVWLVETTHASLSGYVLWYWTVFDYGDRLGVFGSIQTPLLGSFILTGLITTVVQLFFIYRIYLLSQSIYVPIVLAILSFVYLLGILAFTGVGFGHRTFVSAEAILGWDVEAAAILSVCLDISIAATLVFLLLRTRGQGDRRTSNMVDKLVAWSIETGAMTSLCSVFILAFYEAKPDSCSLHFPSVRTHSHEHAVIWLAVFIVKSRLFSNSFLASLNSRTALRMMNQNVIPSGGGRGGVSIPVFNSDTSRQETTNDVELFRVAGIDARSGSRQDSDEGLSSDARHFDRGAYSDTYDYESKRRPNFMDKGAISYPGP</sequence>
<feature type="transmembrane region" description="Helical" evidence="2">
    <location>
        <begin position="214"/>
        <end position="235"/>
    </location>
</feature>
<feature type="transmembrane region" description="Helical" evidence="2">
    <location>
        <begin position="57"/>
        <end position="82"/>
    </location>
</feature>